<protein>
    <recommendedName>
        <fullName evidence="3">VWFA domain-containing protein</fullName>
    </recommendedName>
</protein>
<dbReference type="Proteomes" id="UP000317318">
    <property type="component" value="Chromosome"/>
</dbReference>
<feature type="chain" id="PRO_5021849697" description="VWFA domain-containing protein" evidence="2">
    <location>
        <begin position="26"/>
        <end position="812"/>
    </location>
</feature>
<keyword evidence="1" id="KW-0175">Coiled coil</keyword>
<keyword evidence="5" id="KW-1185">Reference proteome</keyword>
<evidence type="ECO:0000313" key="4">
    <source>
        <dbReference type="EMBL" id="QDT38035.1"/>
    </source>
</evidence>
<dbReference type="KEGG" id="svp:Pan189_24200"/>
<evidence type="ECO:0000313" key="5">
    <source>
        <dbReference type="Proteomes" id="UP000317318"/>
    </source>
</evidence>
<sequence precursor="true">MLSLRTLATLVAPLGLLSTCLSASADDLVATAITGSSDAESAYAIVIPPVDSAVANDASDARVLVLVDTSASQAGQFRTGALDVARSLVSSLGSDSKVAIAAVDVSYVILSNGYVAPADTEEAFMQLEDRVPLGATNFNAAFDDVVSSFAGNGGAVVYIGDGMSASDLLTSEDLRSSVAQLSKAGIAWHSLAIGPKIDSRLLGILSRHTGGTYRLATADSSPALVGRELASVAIKSPVRVELSTSMSGSDLLSSPTSPALRTDRESVVFGSGAIPSEIEVTEANGSSRTLKVRQSEKSHDYIDLLVQTAKKSGGLDVTITDRESLLKYEADYEDYVAKLTEAGQQAVKSRNEEQADQLIAEVDRIAPQRQDTKSLIRLASQIFPADGANGAADPAEDISDNFAARERERQNIRGEQLSLEVSSGIEAARRIRTDDLAESLSILKRIRDIVDSVTDVPVDRQRQLLQRIDRELQETVNLRERNELRQIELGDKLSAIESNRRLQERFALEEERLEQLIDRVRALMAEGRTGDDSAFGAAEAVAIEAVNIRPGNGPATAARFVTEAANQLNRAFRLVELRRDRFLETLYQVELSHVPFPDEPPIRYPAPEVWKALTERRKKYDSVSVFIESPNEQRIRAALEEETRAQFPSTPLRDAIDFLSDYHDINILIDERALLDDGIDSDQEIDLVLDGITLRSALKLMLKPLNLTYVIEDEVMKITTQTVADDTLSTRVYPVGDLVIPIATPLGGGLGQGLGGVGGFQGQGGLGAGGQFGQGGTGFGGFQGQGGGGGGAGFFSIPADEIPAVEFGVKKK</sequence>
<feature type="domain" description="VWFA" evidence="3">
    <location>
        <begin position="62"/>
        <end position="238"/>
    </location>
</feature>
<feature type="coiled-coil region" evidence="1">
    <location>
        <begin position="458"/>
        <end position="526"/>
    </location>
</feature>
<dbReference type="Pfam" id="PF13768">
    <property type="entry name" value="VWA_3"/>
    <property type="match status" value="1"/>
</dbReference>
<dbReference type="OrthoDB" id="291546at2"/>
<reference evidence="4 5" key="1">
    <citation type="submission" date="2019-02" db="EMBL/GenBank/DDBJ databases">
        <title>Deep-cultivation of Planctomycetes and their phenomic and genomic characterization uncovers novel biology.</title>
        <authorList>
            <person name="Wiegand S."/>
            <person name="Jogler M."/>
            <person name="Boedeker C."/>
            <person name="Pinto D."/>
            <person name="Vollmers J."/>
            <person name="Rivas-Marin E."/>
            <person name="Kohn T."/>
            <person name="Peeters S.H."/>
            <person name="Heuer A."/>
            <person name="Rast P."/>
            <person name="Oberbeckmann S."/>
            <person name="Bunk B."/>
            <person name="Jeske O."/>
            <person name="Meyerdierks A."/>
            <person name="Storesund J.E."/>
            <person name="Kallscheuer N."/>
            <person name="Luecker S."/>
            <person name="Lage O.M."/>
            <person name="Pohl T."/>
            <person name="Merkel B.J."/>
            <person name="Hornburger P."/>
            <person name="Mueller R.-W."/>
            <person name="Bruemmer F."/>
            <person name="Labrenz M."/>
            <person name="Spormann A.M."/>
            <person name="Op den Camp H."/>
            <person name="Overmann J."/>
            <person name="Amann R."/>
            <person name="Jetten M.S.M."/>
            <person name="Mascher T."/>
            <person name="Medema M.H."/>
            <person name="Devos D.P."/>
            <person name="Kaster A.-K."/>
            <person name="Ovreas L."/>
            <person name="Rohde M."/>
            <person name="Galperin M.Y."/>
            <person name="Jogler C."/>
        </authorList>
    </citation>
    <scope>NUCLEOTIDE SEQUENCE [LARGE SCALE GENOMIC DNA]</scope>
    <source>
        <strain evidence="4 5">Pan189</strain>
    </source>
</reference>
<name>A0A517R2C4_9PLAN</name>
<dbReference type="SUPFAM" id="SSF53300">
    <property type="entry name" value="vWA-like"/>
    <property type="match status" value="1"/>
</dbReference>
<evidence type="ECO:0000256" key="1">
    <source>
        <dbReference type="SAM" id="Coils"/>
    </source>
</evidence>
<proteinExistence type="predicted"/>
<evidence type="ECO:0000259" key="3">
    <source>
        <dbReference type="PROSITE" id="PS50234"/>
    </source>
</evidence>
<dbReference type="Gene3D" id="3.40.50.410">
    <property type="entry name" value="von Willebrand factor, type A domain"/>
    <property type="match status" value="1"/>
</dbReference>
<accession>A0A517R2C4</accession>
<dbReference type="CDD" id="cd00198">
    <property type="entry name" value="vWFA"/>
    <property type="match status" value="1"/>
</dbReference>
<dbReference type="InterPro" id="IPR002035">
    <property type="entry name" value="VWF_A"/>
</dbReference>
<keyword evidence="2" id="KW-0732">Signal</keyword>
<dbReference type="EMBL" id="CP036268">
    <property type="protein sequence ID" value="QDT38035.1"/>
    <property type="molecule type" value="Genomic_DNA"/>
</dbReference>
<gene>
    <name evidence="4" type="ORF">Pan189_24200</name>
</gene>
<organism evidence="4 5">
    <name type="scientific">Stratiformator vulcanicus</name>
    <dbReference type="NCBI Taxonomy" id="2527980"/>
    <lineage>
        <taxon>Bacteria</taxon>
        <taxon>Pseudomonadati</taxon>
        <taxon>Planctomycetota</taxon>
        <taxon>Planctomycetia</taxon>
        <taxon>Planctomycetales</taxon>
        <taxon>Planctomycetaceae</taxon>
        <taxon>Stratiformator</taxon>
    </lineage>
</organism>
<evidence type="ECO:0000256" key="2">
    <source>
        <dbReference type="SAM" id="SignalP"/>
    </source>
</evidence>
<dbReference type="InterPro" id="IPR036465">
    <property type="entry name" value="vWFA_dom_sf"/>
</dbReference>
<dbReference type="PROSITE" id="PS50234">
    <property type="entry name" value="VWFA"/>
    <property type="match status" value="1"/>
</dbReference>
<dbReference type="AlphaFoldDB" id="A0A517R2C4"/>
<dbReference type="RefSeq" id="WP_145364096.1">
    <property type="nucleotide sequence ID" value="NZ_CP036268.1"/>
</dbReference>
<feature type="signal peptide" evidence="2">
    <location>
        <begin position="1"/>
        <end position="25"/>
    </location>
</feature>